<accession>A0AAV7I6Q8</accession>
<feature type="compositionally biased region" description="Low complexity" evidence="1">
    <location>
        <begin position="131"/>
        <end position="151"/>
    </location>
</feature>
<protein>
    <submittedName>
        <fullName evidence="2">Uncharacterized protein</fullName>
    </submittedName>
</protein>
<dbReference type="Proteomes" id="UP000826195">
    <property type="component" value="Unassembled WGS sequence"/>
</dbReference>
<comment type="caution">
    <text evidence="2">The sequence shown here is derived from an EMBL/GenBank/DDBJ whole genome shotgun (WGS) entry which is preliminary data.</text>
</comment>
<proteinExistence type="predicted"/>
<evidence type="ECO:0000313" key="2">
    <source>
        <dbReference type="EMBL" id="KAH0546517.1"/>
    </source>
</evidence>
<evidence type="ECO:0000313" key="3">
    <source>
        <dbReference type="Proteomes" id="UP000826195"/>
    </source>
</evidence>
<keyword evidence="3" id="KW-1185">Reference proteome</keyword>
<name>A0AAV7I6Q8_COTGL</name>
<organism evidence="2 3">
    <name type="scientific">Cotesia glomerata</name>
    <name type="common">Lepidopteran parasitic wasp</name>
    <name type="synonym">Apanteles glomeratus</name>
    <dbReference type="NCBI Taxonomy" id="32391"/>
    <lineage>
        <taxon>Eukaryota</taxon>
        <taxon>Metazoa</taxon>
        <taxon>Ecdysozoa</taxon>
        <taxon>Arthropoda</taxon>
        <taxon>Hexapoda</taxon>
        <taxon>Insecta</taxon>
        <taxon>Pterygota</taxon>
        <taxon>Neoptera</taxon>
        <taxon>Endopterygota</taxon>
        <taxon>Hymenoptera</taxon>
        <taxon>Apocrita</taxon>
        <taxon>Ichneumonoidea</taxon>
        <taxon>Braconidae</taxon>
        <taxon>Microgastrinae</taxon>
        <taxon>Cotesia</taxon>
    </lineage>
</organism>
<feature type="region of interest" description="Disordered" evidence="1">
    <location>
        <begin position="131"/>
        <end position="162"/>
    </location>
</feature>
<dbReference type="AlphaFoldDB" id="A0AAV7I6Q8"/>
<gene>
    <name evidence="2" type="ORF">KQX54_010732</name>
</gene>
<reference evidence="2 3" key="1">
    <citation type="journal article" date="2021" name="J. Hered.">
        <title>A chromosome-level genome assembly of the parasitoid wasp, Cotesia glomerata (Hymenoptera: Braconidae).</title>
        <authorList>
            <person name="Pinto B.J."/>
            <person name="Weis J.J."/>
            <person name="Gamble T."/>
            <person name="Ode P.J."/>
            <person name="Paul R."/>
            <person name="Zaspel J.M."/>
        </authorList>
    </citation>
    <scope>NUCLEOTIDE SEQUENCE [LARGE SCALE GENOMIC DNA]</scope>
    <source>
        <strain evidence="2">CgM1</strain>
    </source>
</reference>
<evidence type="ECO:0000256" key="1">
    <source>
        <dbReference type="SAM" id="MobiDB-lite"/>
    </source>
</evidence>
<sequence length="176" mass="19369">MLSTSLSSFSPVPEKRVAKLKTKNNILSQNSSSEISTLYQSEEDFLVNEENQENFSIPKLKPQSKNLIFPDQIRNKTQYTEVLYDPDVGLFVYDPLTCITPSSPIESTSTAHIQPSRFNFQRPPSVSSVSLRKSTLSSTSTQSSFKSLTSSPGTPPIVSVGEDSVFSPTIISNSPK</sequence>
<dbReference type="EMBL" id="JAHXZJ010002237">
    <property type="protein sequence ID" value="KAH0546517.1"/>
    <property type="molecule type" value="Genomic_DNA"/>
</dbReference>